<name>A0A1Y6CMF2_9BACT</name>
<dbReference type="GO" id="GO:0003677">
    <property type="term" value="F:DNA binding"/>
    <property type="evidence" value="ECO:0007669"/>
    <property type="project" value="TreeGrafter"/>
</dbReference>
<evidence type="ECO:0000256" key="1">
    <source>
        <dbReference type="ARBA" id="ARBA00022630"/>
    </source>
</evidence>
<keyword evidence="5" id="KW-0456">Lyase</keyword>
<dbReference type="SUPFAM" id="SSF48173">
    <property type="entry name" value="Cryptochrome/photolyase FAD-binding domain"/>
    <property type="match status" value="1"/>
</dbReference>
<feature type="domain" description="Cryptochrome/DNA photolyase FAD-binding" evidence="4">
    <location>
        <begin position="21"/>
        <end position="132"/>
    </location>
</feature>
<protein>
    <submittedName>
        <fullName evidence="5">FAD binding domain of DNA photolyase</fullName>
    </submittedName>
</protein>
<keyword evidence="2 3" id="KW-0274">FAD</keyword>
<dbReference type="GO" id="GO:0005737">
    <property type="term" value="C:cytoplasm"/>
    <property type="evidence" value="ECO:0007669"/>
    <property type="project" value="TreeGrafter"/>
</dbReference>
<dbReference type="RefSeq" id="WP_159455699.1">
    <property type="nucleotide sequence ID" value="NZ_FWZT01000031.1"/>
</dbReference>
<dbReference type="STRING" id="1513793.SAMN06296036_13160"/>
<dbReference type="GO" id="GO:0043153">
    <property type="term" value="P:entrainment of circadian clock by photoperiod"/>
    <property type="evidence" value="ECO:0007669"/>
    <property type="project" value="TreeGrafter"/>
</dbReference>
<dbReference type="PANTHER" id="PTHR11455:SF18">
    <property type="entry name" value="SI:CH1073-390K14.1"/>
    <property type="match status" value="1"/>
</dbReference>
<dbReference type="GO" id="GO:0003904">
    <property type="term" value="F:deoxyribodipyrimidine photo-lyase activity"/>
    <property type="evidence" value="ECO:0007669"/>
    <property type="project" value="TreeGrafter"/>
</dbReference>
<dbReference type="Gene3D" id="1.10.579.10">
    <property type="entry name" value="DNA Cyclobutane Dipyrimidine Photolyase, subunit A, domain 3"/>
    <property type="match status" value="1"/>
</dbReference>
<sequence length="300" mass="34854">MVGASTAGLEQKYHPTGEELKNLENALQGTTGIIAFDTWVEELVNTGYLHNHARMWFASIWCFTLKLPWYRGAQFFYENLLDGDPAANTLSWRWVVGLHTKGKTYQARQSNIETYTEGRFSPEDLSGTSWVPDDSAENNVCYEILPLPTQPESGDHLIVWPDDWSIDVYFKDFKPQSVAMIHPHWESPKRQQHVKDYREAAFYATLRRFQNLGWNCSIIQNGNDLQSYLTVNEAQQISWMKPFVGEGRDLLDQLQPLFDGHRTRELRRAWDDFFFPKAKKGFFTLKKSIPKAVANLDRYF</sequence>
<comment type="cofactor">
    <cofactor evidence="3">
        <name>FAD</name>
        <dbReference type="ChEBI" id="CHEBI:57692"/>
    </cofactor>
    <text evidence="3">Binds 1 FAD per subunit.</text>
</comment>
<proteinExistence type="predicted"/>
<evidence type="ECO:0000256" key="2">
    <source>
        <dbReference type="ARBA" id="ARBA00022827"/>
    </source>
</evidence>
<evidence type="ECO:0000259" key="4">
    <source>
        <dbReference type="Pfam" id="PF03441"/>
    </source>
</evidence>
<accession>A0A1Y6CMF2</accession>
<dbReference type="GO" id="GO:0071949">
    <property type="term" value="F:FAD binding"/>
    <property type="evidence" value="ECO:0007669"/>
    <property type="project" value="TreeGrafter"/>
</dbReference>
<dbReference type="EMBL" id="FWZT01000031">
    <property type="protein sequence ID" value="SMF77548.1"/>
    <property type="molecule type" value="Genomic_DNA"/>
</dbReference>
<dbReference type="Pfam" id="PF03441">
    <property type="entry name" value="FAD_binding_7"/>
    <property type="match status" value="1"/>
</dbReference>
<dbReference type="InterPro" id="IPR036134">
    <property type="entry name" value="Crypto/Photolyase_FAD-like_sf"/>
</dbReference>
<evidence type="ECO:0000313" key="6">
    <source>
        <dbReference type="Proteomes" id="UP000192907"/>
    </source>
</evidence>
<evidence type="ECO:0000256" key="3">
    <source>
        <dbReference type="PIRSR" id="PIRSR602081-1"/>
    </source>
</evidence>
<gene>
    <name evidence="5" type="ORF">SAMN06296036_13160</name>
</gene>
<dbReference type="Proteomes" id="UP000192907">
    <property type="component" value="Unassembled WGS sequence"/>
</dbReference>
<dbReference type="GO" id="GO:0032922">
    <property type="term" value="P:circadian regulation of gene expression"/>
    <property type="evidence" value="ECO:0007669"/>
    <property type="project" value="TreeGrafter"/>
</dbReference>
<evidence type="ECO:0000313" key="5">
    <source>
        <dbReference type="EMBL" id="SMF77548.1"/>
    </source>
</evidence>
<dbReference type="PANTHER" id="PTHR11455">
    <property type="entry name" value="CRYPTOCHROME"/>
    <property type="match status" value="1"/>
</dbReference>
<dbReference type="InterPro" id="IPR005101">
    <property type="entry name" value="Cryptochr/Photolyase_FAD-bd"/>
</dbReference>
<dbReference type="InterPro" id="IPR002081">
    <property type="entry name" value="Cryptochrome/DNA_photolyase_1"/>
</dbReference>
<keyword evidence="1 3" id="KW-0285">Flavoprotein</keyword>
<keyword evidence="6" id="KW-1185">Reference proteome</keyword>
<reference evidence="6" key="1">
    <citation type="submission" date="2017-04" db="EMBL/GenBank/DDBJ databases">
        <authorList>
            <person name="Varghese N."/>
            <person name="Submissions S."/>
        </authorList>
    </citation>
    <scope>NUCLEOTIDE SEQUENCE [LARGE SCALE GENOMIC DNA]</scope>
    <source>
        <strain evidence="6">RKEM611</strain>
    </source>
</reference>
<organism evidence="5 6">
    <name type="scientific">Pseudobacteriovorax antillogorgiicola</name>
    <dbReference type="NCBI Taxonomy" id="1513793"/>
    <lineage>
        <taxon>Bacteria</taxon>
        <taxon>Pseudomonadati</taxon>
        <taxon>Bdellovibrionota</taxon>
        <taxon>Oligoflexia</taxon>
        <taxon>Oligoflexales</taxon>
        <taxon>Pseudobacteriovoracaceae</taxon>
        <taxon>Pseudobacteriovorax</taxon>
    </lineage>
</organism>
<feature type="binding site" evidence="3">
    <location>
        <begin position="82"/>
        <end position="84"/>
    </location>
    <ligand>
        <name>FAD</name>
        <dbReference type="ChEBI" id="CHEBI:57692"/>
    </ligand>
</feature>
<dbReference type="AlphaFoldDB" id="A0A1Y6CMF2"/>